<reference evidence="2" key="1">
    <citation type="journal article" date="2024" name="Int. J. Syst. Evol. Microbiol.">
        <title>Polycladomyces zharkentensis sp. nov., a novel thermophilic cellulose- and starch-degrading member of the Bacillota from a geothermal aquifer in Kazakhstan.</title>
        <authorList>
            <person name="Mashzhan A."/>
            <person name="Kistaubayeva A."/>
            <person name="Javier-Lopez R."/>
            <person name="Bissenova U."/>
            <person name="Bissenbay A."/>
            <person name="Birkeland N.K."/>
        </authorList>
    </citation>
    <scope>NUCLEOTIDE SEQUENCE</scope>
    <source>
        <strain evidence="2">ZKZ2T</strain>
    </source>
</reference>
<keyword evidence="3" id="KW-1185">Reference proteome</keyword>
<organism evidence="2 3">
    <name type="scientific">Polycladomyces zharkentensis</name>
    <dbReference type="NCBI Taxonomy" id="2807616"/>
    <lineage>
        <taxon>Bacteria</taxon>
        <taxon>Bacillati</taxon>
        <taxon>Bacillota</taxon>
        <taxon>Bacilli</taxon>
        <taxon>Bacillales</taxon>
        <taxon>Thermoactinomycetaceae</taxon>
        <taxon>Polycladomyces</taxon>
    </lineage>
</organism>
<gene>
    <name evidence="2" type="ORF">JQC72_04940</name>
</gene>
<name>A0ABS2WHF0_9BACL</name>
<keyword evidence="1" id="KW-0472">Membrane</keyword>
<dbReference type="RefSeq" id="WP_205493390.1">
    <property type="nucleotide sequence ID" value="NZ_JAFHAP010000005.1"/>
</dbReference>
<accession>A0ABS2WHF0</accession>
<dbReference type="EMBL" id="JAFHAP010000005">
    <property type="protein sequence ID" value="MBN2908870.1"/>
    <property type="molecule type" value="Genomic_DNA"/>
</dbReference>
<sequence>MNNRWKRWFRSVLTYLIIAVATVLLMIYYEQVQTKNYIDDYQQLGGSKVINDISDTYKLIIEHYSNYKLNRELKIKIVDRLNRLSAQLQEVDERINTREIDRRVDFSFVYHDIKLVNLALSDASKDDVVPVIVLHAMEGLGDLKREITYIRYH</sequence>
<comment type="caution">
    <text evidence="2">The sequence shown here is derived from an EMBL/GenBank/DDBJ whole genome shotgun (WGS) entry which is preliminary data.</text>
</comment>
<feature type="transmembrane region" description="Helical" evidence="1">
    <location>
        <begin position="12"/>
        <end position="29"/>
    </location>
</feature>
<proteinExistence type="predicted"/>
<keyword evidence="1" id="KW-0812">Transmembrane</keyword>
<evidence type="ECO:0000256" key="1">
    <source>
        <dbReference type="SAM" id="Phobius"/>
    </source>
</evidence>
<keyword evidence="1" id="KW-1133">Transmembrane helix</keyword>
<evidence type="ECO:0000313" key="2">
    <source>
        <dbReference type="EMBL" id="MBN2908870.1"/>
    </source>
</evidence>
<protein>
    <submittedName>
        <fullName evidence="2">Uncharacterized protein</fullName>
    </submittedName>
</protein>
<dbReference type="Proteomes" id="UP001177120">
    <property type="component" value="Unassembled WGS sequence"/>
</dbReference>
<evidence type="ECO:0000313" key="3">
    <source>
        <dbReference type="Proteomes" id="UP001177120"/>
    </source>
</evidence>